<reference evidence="2 3" key="1">
    <citation type="journal article" date="2015" name="Science">
        <title>Genetic determinants of in vivo fitness and diet responsiveness in multiple human gut Bacteroides.</title>
        <authorList>
            <person name="Wu M."/>
            <person name="McNulty N.P."/>
            <person name="Rodionov D.A."/>
            <person name="Khoroshkin M.S."/>
            <person name="Griffin N.W."/>
            <person name="Cheng J."/>
            <person name="Latreille P."/>
            <person name="Kerstetter R.A."/>
            <person name="Terrapon N."/>
            <person name="Henrissat B."/>
            <person name="Osterman A.L."/>
            <person name="Gordon J.I."/>
        </authorList>
    </citation>
    <scope>NUCLEOTIDE SEQUENCE [LARGE SCALE GENOMIC DNA]</scope>
    <source>
        <strain evidence="2 3">WH2</strain>
    </source>
</reference>
<dbReference type="Proteomes" id="UP000061809">
    <property type="component" value="Chromosome"/>
</dbReference>
<evidence type="ECO:0000259" key="1">
    <source>
        <dbReference type="Pfam" id="PF20041"/>
    </source>
</evidence>
<dbReference type="EMBL" id="CP012801">
    <property type="protein sequence ID" value="ALJ59841.1"/>
    <property type="molecule type" value="Genomic_DNA"/>
</dbReference>
<evidence type="ECO:0000313" key="3">
    <source>
        <dbReference type="Proteomes" id="UP000061809"/>
    </source>
</evidence>
<feature type="domain" description="DUF6443" evidence="1">
    <location>
        <begin position="51"/>
        <end position="176"/>
    </location>
</feature>
<dbReference type="InterPro" id="IPR050708">
    <property type="entry name" value="T6SS_VgrG/RHS"/>
</dbReference>
<proteinExistence type="predicted"/>
<dbReference type="KEGG" id="bcel:BcellWH2_02602"/>
<dbReference type="Gene3D" id="2.180.10.10">
    <property type="entry name" value="RHS repeat-associated core"/>
    <property type="match status" value="1"/>
</dbReference>
<dbReference type="InterPro" id="IPR028218">
    <property type="entry name" value="Toxin-JAB1"/>
</dbReference>
<name>A0A0P0GNZ8_9BACE</name>
<dbReference type="InterPro" id="IPR045619">
    <property type="entry name" value="DUF6443"/>
</dbReference>
<dbReference type="Pfam" id="PF20041">
    <property type="entry name" value="DUF6443"/>
    <property type="match status" value="1"/>
</dbReference>
<dbReference type="InterPro" id="IPR022385">
    <property type="entry name" value="Rhs_assc_core"/>
</dbReference>
<dbReference type="PATRIC" id="fig|246787.4.peg.2679"/>
<dbReference type="PANTHER" id="PTHR32305:SF15">
    <property type="entry name" value="PROTEIN RHSA-RELATED"/>
    <property type="match status" value="1"/>
</dbReference>
<gene>
    <name evidence="2" type="ORF">BcellWH2_02602</name>
</gene>
<organism evidence="2 3">
    <name type="scientific">Bacteroides cellulosilyticus</name>
    <dbReference type="NCBI Taxonomy" id="246787"/>
    <lineage>
        <taxon>Bacteria</taxon>
        <taxon>Pseudomonadati</taxon>
        <taxon>Bacteroidota</taxon>
        <taxon>Bacteroidia</taxon>
        <taxon>Bacteroidales</taxon>
        <taxon>Bacteroidaceae</taxon>
        <taxon>Bacteroides</taxon>
    </lineage>
</organism>
<accession>A0A0P0GNZ8</accession>
<dbReference type="NCBIfam" id="TIGR03696">
    <property type="entry name" value="Rhs_assc_core"/>
    <property type="match status" value="1"/>
</dbReference>
<sequence>MATITSREHYIFFDLKELEKSMIMKRFSIFLLLLIAACVMNAQVSTENYIRTRKMLNDTGSSYLDDIAYYDGLGRPFQTVKKAVKNGSPANKNLATLQEYDATGREGNSWLPIPINSSVYLAPAAFKSSAPGKYSNDSRPYSQPFYEASPLNRILQQYGPGAVWYNAGRPVKTEYLTNTATLPLNCRYYTVNDSYTLSGGSSSYAAGQLSVVKTMDEDMNVSYSFTDKLGHLVLTRQMQGSEPHDTYYVYDEKGNLCFVLQPMYQNSASLDLYAFQYKYDGRNRCIYKKFPGAQYIAYIYDNADRLIYSQDARQRSRKKLTFYEYDLLGRLIRQGECTDDRSSTSDHPGPNGEIPTSASMVYIQNYYDDYSFAGGSGFPTASFTKDTSGHGKGFLTGSSITVFGTDMKIYVAHYYDIKGRETKTVQSNLLGGYDVTVTTYTFTDKPATVTHTHTANGKSTWTEAYTYTYDHANRISKVQHTFGGTTITLYDALYDDFGRLMTKSLHGSATNKLTYTYNLRGWLTEITGARFTQNMYYNTGVGTAKYNGSISSMTWKAGNESTVRGYKFTYDGLDRLLNGTYGEGEQLNSNSGRYSENVTGYDKNGNITGLERYGRSGYSSYGMCDALTYTLNGNQMTRVDDLVSIGAGNDETDFKDAVKQANEYTYDANGNLTKDLNKGITGITYNCLNLPNAVTFSDGSTITYIYSADGTKLRAVHKIGSVTTTTDYCDNVIYENNTAKLLLTGEGYISLSDKKYHYYLQDHQGNNRVVVDKDGNVKETNHYYPFGGVFASTGSVQPYKYNGKELDTKKGLNWYDYGARMYDSALGRWHVVDPLAEKYCGVSPYTYCKNNPILRIDIDGKDDYVVNKNGYVFFWKNTKYEDKGDRVYYFDGEHKPKQVSGKPITIMDNELMPGMVESQKPLDGYSTYGQTSNIHDAANLFKFAADNSIVEWKLDVYENENDGPTAIIITDHKEGSVERGNNAKKRTAVNGHKKIDIHSHPGDESQGASASDMKYINSRNNAVYLKRNRTLHDYNSKKSNITTIHINTVEDLQKYIQDRLKK</sequence>
<protein>
    <submittedName>
        <fullName evidence="2">RHS Repeat protein</fullName>
    </submittedName>
</protein>
<dbReference type="AlphaFoldDB" id="A0A0P0GNZ8"/>
<dbReference type="Pfam" id="PF15659">
    <property type="entry name" value="Toxin-JAB1"/>
    <property type="match status" value="1"/>
</dbReference>
<evidence type="ECO:0000313" key="2">
    <source>
        <dbReference type="EMBL" id="ALJ59841.1"/>
    </source>
</evidence>
<dbReference type="PANTHER" id="PTHR32305">
    <property type="match status" value="1"/>
</dbReference>